<proteinExistence type="predicted"/>
<feature type="compositionally biased region" description="Polar residues" evidence="1">
    <location>
        <begin position="1"/>
        <end position="11"/>
    </location>
</feature>
<dbReference type="EMBL" id="FZNW01000037">
    <property type="protein sequence ID" value="SNR93651.1"/>
    <property type="molecule type" value="Genomic_DNA"/>
</dbReference>
<protein>
    <submittedName>
        <fullName evidence="2">Uncharacterized protein</fullName>
    </submittedName>
</protein>
<dbReference type="AlphaFoldDB" id="A0A239AE70"/>
<dbReference type="Proteomes" id="UP000198348">
    <property type="component" value="Unassembled WGS sequence"/>
</dbReference>
<name>A0A239AE70_9PSEU</name>
<reference evidence="2 3" key="1">
    <citation type="submission" date="2017-06" db="EMBL/GenBank/DDBJ databases">
        <authorList>
            <person name="Kim H.J."/>
            <person name="Triplett B.A."/>
        </authorList>
    </citation>
    <scope>NUCLEOTIDE SEQUENCE [LARGE SCALE GENOMIC DNA]</scope>
    <source>
        <strain evidence="2 3">DSM 45207</strain>
    </source>
</reference>
<evidence type="ECO:0000313" key="3">
    <source>
        <dbReference type="Proteomes" id="UP000198348"/>
    </source>
</evidence>
<evidence type="ECO:0000256" key="1">
    <source>
        <dbReference type="SAM" id="MobiDB-lite"/>
    </source>
</evidence>
<sequence>MDAVNVSSWNLKASDPRGSGGSNPPASAPVTIDATGR</sequence>
<gene>
    <name evidence="2" type="ORF">SAMN06265360_13715</name>
</gene>
<keyword evidence="3" id="KW-1185">Reference proteome</keyword>
<organism evidence="2 3">
    <name type="scientific">Haloechinothrix alba</name>
    <dbReference type="NCBI Taxonomy" id="664784"/>
    <lineage>
        <taxon>Bacteria</taxon>
        <taxon>Bacillati</taxon>
        <taxon>Actinomycetota</taxon>
        <taxon>Actinomycetes</taxon>
        <taxon>Pseudonocardiales</taxon>
        <taxon>Pseudonocardiaceae</taxon>
        <taxon>Haloechinothrix</taxon>
    </lineage>
</organism>
<accession>A0A239AE70</accession>
<evidence type="ECO:0000313" key="2">
    <source>
        <dbReference type="EMBL" id="SNR93651.1"/>
    </source>
</evidence>
<feature type="region of interest" description="Disordered" evidence="1">
    <location>
        <begin position="1"/>
        <end position="37"/>
    </location>
</feature>